<reference evidence="2 3" key="1">
    <citation type="submission" date="2019-07" db="EMBL/GenBank/DDBJ databases">
        <title>Whole genome shotgun sequence of Aeromicrobium flavum NBRC 107625.</title>
        <authorList>
            <person name="Hosoyama A."/>
            <person name="Uohara A."/>
            <person name="Ohji S."/>
            <person name="Ichikawa N."/>
        </authorList>
    </citation>
    <scope>NUCLEOTIDE SEQUENCE [LARGE SCALE GENOMIC DNA]</scope>
    <source>
        <strain evidence="2 3">NBRC 107625</strain>
    </source>
</reference>
<comment type="caution">
    <text evidence="2">The sequence shown here is derived from an EMBL/GenBank/DDBJ whole genome shotgun (WGS) entry which is preliminary data.</text>
</comment>
<protein>
    <recommendedName>
        <fullName evidence="1">Polysaccharide pyruvyl transferase domain-containing protein</fullName>
    </recommendedName>
</protein>
<dbReference type="AlphaFoldDB" id="A0A512HWI0"/>
<keyword evidence="3" id="KW-1185">Reference proteome</keyword>
<dbReference type="Proteomes" id="UP000321769">
    <property type="component" value="Unassembled WGS sequence"/>
</dbReference>
<dbReference type="Pfam" id="PF04230">
    <property type="entry name" value="PS_pyruv_trans"/>
    <property type="match status" value="1"/>
</dbReference>
<accession>A0A512HWI0</accession>
<dbReference type="SUPFAM" id="SSF53756">
    <property type="entry name" value="UDP-Glycosyltransferase/glycogen phosphorylase"/>
    <property type="match status" value="1"/>
</dbReference>
<organism evidence="2 3">
    <name type="scientific">Aeromicrobium flavum</name>
    <dbReference type="NCBI Taxonomy" id="416568"/>
    <lineage>
        <taxon>Bacteria</taxon>
        <taxon>Bacillati</taxon>
        <taxon>Actinomycetota</taxon>
        <taxon>Actinomycetes</taxon>
        <taxon>Propionibacteriales</taxon>
        <taxon>Nocardioidaceae</taxon>
        <taxon>Aeromicrobium</taxon>
    </lineage>
</organism>
<evidence type="ECO:0000313" key="2">
    <source>
        <dbReference type="EMBL" id="GEO89806.1"/>
    </source>
</evidence>
<evidence type="ECO:0000313" key="3">
    <source>
        <dbReference type="Proteomes" id="UP000321769"/>
    </source>
</evidence>
<feature type="domain" description="Polysaccharide pyruvyl transferase" evidence="1">
    <location>
        <begin position="14"/>
        <end position="303"/>
    </location>
</feature>
<name>A0A512HWI0_9ACTN</name>
<gene>
    <name evidence="2" type="ORF">AFL01nite_21330</name>
</gene>
<dbReference type="EMBL" id="BJZQ01000010">
    <property type="protein sequence ID" value="GEO89806.1"/>
    <property type="molecule type" value="Genomic_DNA"/>
</dbReference>
<dbReference type="InterPro" id="IPR007345">
    <property type="entry name" value="Polysacch_pyruvyl_Trfase"/>
</dbReference>
<dbReference type="RefSeq" id="WP_146827674.1">
    <property type="nucleotide sequence ID" value="NZ_BAAAYQ010000001.1"/>
</dbReference>
<evidence type="ECO:0000259" key="1">
    <source>
        <dbReference type="Pfam" id="PF04230"/>
    </source>
</evidence>
<proteinExistence type="predicted"/>
<sequence length="368" mass="39041">MTSMAHVGAFSMSNYGDQIYPGVFGALSRHVGIRPPDRHYGLIAGQLPDGRAVDPITSFRPEGLDAVLIGGGDIVRVDRGVVAMDHLCVPTEQRRRWINRARARRFAHRAIGDRPGPWLARSWGVPAAYVSAGVHTLPRSPEVLEAVAALAGAWVRTHRGADLLRDVGMSPERVLVGPDAVFALPLVESAADAAERGSRVLADRAGRSDGVVVFHAAAFAGWTSERLASLIEACAPAPCVVLPLGRYAGEQEMLREAAERARVPFLGILPANDVTAVFAAAGCVVSTSMHAAIVAATYGRPVVSPGVAKTATAFEACVEPPPLHQATDAQIPALVNELRRRESEEPGESNLAAVVDTYERIVALLGSR</sequence>